<dbReference type="STRING" id="314283.MED297_05974"/>
<proteinExistence type="predicted"/>
<protein>
    <submittedName>
        <fullName evidence="2">Uncharacterized protein</fullName>
    </submittedName>
</protein>
<gene>
    <name evidence="2" type="ORF">MED297_05974</name>
</gene>
<accession>A4BDC9</accession>
<keyword evidence="1" id="KW-0812">Transmembrane</keyword>
<evidence type="ECO:0000256" key="1">
    <source>
        <dbReference type="SAM" id="Phobius"/>
    </source>
</evidence>
<keyword evidence="1" id="KW-1133">Transmembrane helix</keyword>
<sequence>MLPKPLYEILPGLYTVAGVVTLLMNDSALRFFPAILLFSATALVVYMRYEFRNLPPKERARRMAQKYQEKRAH</sequence>
<evidence type="ECO:0000313" key="3">
    <source>
        <dbReference type="Proteomes" id="UP000005953"/>
    </source>
</evidence>
<dbReference type="Proteomes" id="UP000005953">
    <property type="component" value="Unassembled WGS sequence"/>
</dbReference>
<dbReference type="AlphaFoldDB" id="A4BDC9"/>
<reference evidence="2 3" key="1">
    <citation type="submission" date="2006-02" db="EMBL/GenBank/DDBJ databases">
        <authorList>
            <person name="Pinhassi J."/>
            <person name="Pedros-Alio C."/>
            <person name="Ferriera S."/>
            <person name="Johnson J."/>
            <person name="Kravitz S."/>
            <person name="Halpern A."/>
            <person name="Remington K."/>
            <person name="Beeson K."/>
            <person name="Tran B."/>
            <person name="Rogers Y.-H."/>
            <person name="Friedman R."/>
            <person name="Venter J.C."/>
        </authorList>
    </citation>
    <scope>NUCLEOTIDE SEQUENCE [LARGE SCALE GENOMIC DNA]</scope>
    <source>
        <strain evidence="2 3">MED297</strain>
    </source>
</reference>
<comment type="caution">
    <text evidence="2">The sequence shown here is derived from an EMBL/GenBank/DDBJ whole genome shotgun (WGS) entry which is preliminary data.</text>
</comment>
<keyword evidence="1" id="KW-0472">Membrane</keyword>
<keyword evidence="3" id="KW-1185">Reference proteome</keyword>
<dbReference type="RefSeq" id="WP_008048403.1">
    <property type="nucleotide sequence ID" value="NZ_CH724155.1"/>
</dbReference>
<name>A4BDC9_9GAMM</name>
<organism evidence="2 3">
    <name type="scientific">Reinekea blandensis MED297</name>
    <dbReference type="NCBI Taxonomy" id="314283"/>
    <lineage>
        <taxon>Bacteria</taxon>
        <taxon>Pseudomonadati</taxon>
        <taxon>Pseudomonadota</taxon>
        <taxon>Gammaproteobacteria</taxon>
        <taxon>Oceanospirillales</taxon>
        <taxon>Saccharospirillaceae</taxon>
        <taxon>Reinekea</taxon>
    </lineage>
</organism>
<feature type="transmembrane region" description="Helical" evidence="1">
    <location>
        <begin position="31"/>
        <end position="49"/>
    </location>
</feature>
<dbReference type="EMBL" id="AAOE01000007">
    <property type="protein sequence ID" value="EAR09873.1"/>
    <property type="molecule type" value="Genomic_DNA"/>
</dbReference>
<evidence type="ECO:0000313" key="2">
    <source>
        <dbReference type="EMBL" id="EAR09873.1"/>
    </source>
</evidence>
<dbReference type="HOGENOM" id="CLU_2702209_0_0_6"/>
<dbReference type="OrthoDB" id="6227426at2"/>